<feature type="region of interest" description="Disordered" evidence="1">
    <location>
        <begin position="2486"/>
        <end position="2506"/>
    </location>
</feature>
<name>A0A9P1M353_9DINO</name>
<keyword evidence="5" id="KW-1185">Reference proteome</keyword>
<dbReference type="Proteomes" id="UP001152797">
    <property type="component" value="Unassembled WGS sequence"/>
</dbReference>
<reference evidence="3" key="2">
    <citation type="submission" date="2024-04" db="EMBL/GenBank/DDBJ databases">
        <authorList>
            <person name="Chen Y."/>
            <person name="Shah S."/>
            <person name="Dougan E. K."/>
            <person name="Thang M."/>
            <person name="Chan C."/>
        </authorList>
    </citation>
    <scope>NUCLEOTIDE SEQUENCE [LARGE SCALE GENOMIC DNA]</scope>
</reference>
<feature type="compositionally biased region" description="Low complexity" evidence="1">
    <location>
        <begin position="2828"/>
        <end position="2837"/>
    </location>
</feature>
<evidence type="ECO:0000313" key="5">
    <source>
        <dbReference type="Proteomes" id="UP001152797"/>
    </source>
</evidence>
<accession>A0A9P1M353</accession>
<evidence type="ECO:0000256" key="1">
    <source>
        <dbReference type="SAM" id="MobiDB-lite"/>
    </source>
</evidence>
<feature type="compositionally biased region" description="Basic and acidic residues" evidence="1">
    <location>
        <begin position="2839"/>
        <end position="2855"/>
    </location>
</feature>
<evidence type="ECO:0000313" key="2">
    <source>
        <dbReference type="EMBL" id="CAI4019791.1"/>
    </source>
</evidence>
<proteinExistence type="predicted"/>
<feature type="compositionally biased region" description="Basic and acidic residues" evidence="1">
    <location>
        <begin position="892"/>
        <end position="908"/>
    </location>
</feature>
<evidence type="ECO:0000313" key="4">
    <source>
        <dbReference type="EMBL" id="CAL4807103.1"/>
    </source>
</evidence>
<comment type="caution">
    <text evidence="2">The sequence shown here is derived from an EMBL/GenBank/DDBJ whole genome shotgun (WGS) entry which is preliminary data.</text>
</comment>
<dbReference type="EMBL" id="CAMXCT030006772">
    <property type="protein sequence ID" value="CAL4807103.1"/>
    <property type="molecule type" value="Genomic_DNA"/>
</dbReference>
<reference evidence="2" key="1">
    <citation type="submission" date="2022-10" db="EMBL/GenBank/DDBJ databases">
        <authorList>
            <person name="Chen Y."/>
            <person name="Dougan E. K."/>
            <person name="Chan C."/>
            <person name="Rhodes N."/>
            <person name="Thang M."/>
        </authorList>
    </citation>
    <scope>NUCLEOTIDE SEQUENCE</scope>
</reference>
<dbReference type="EMBL" id="CAMXCT010006772">
    <property type="protein sequence ID" value="CAI4019791.1"/>
    <property type="molecule type" value="Genomic_DNA"/>
</dbReference>
<feature type="compositionally biased region" description="Low complexity" evidence="1">
    <location>
        <begin position="881"/>
        <end position="890"/>
    </location>
</feature>
<protein>
    <submittedName>
        <fullName evidence="4">Protein MAK16-like A</fullName>
    </submittedName>
</protein>
<organism evidence="2">
    <name type="scientific">Cladocopium goreaui</name>
    <dbReference type="NCBI Taxonomy" id="2562237"/>
    <lineage>
        <taxon>Eukaryota</taxon>
        <taxon>Sar</taxon>
        <taxon>Alveolata</taxon>
        <taxon>Dinophyceae</taxon>
        <taxon>Suessiales</taxon>
        <taxon>Symbiodiniaceae</taxon>
        <taxon>Cladocopium</taxon>
    </lineage>
</organism>
<sequence>MRKPSDQTLEFEPPVEMGLSSLLPQCLPEPARSAECGNDGVVSLPFFPKWLPKPVQHQSQSASAPLPFFPKWTPRQHRASLPFFPQWAPKAAPHPSSSNLPETVGGMVGSTPPPVCLSSTTYWNLLAVGVPPAIAREAARRHVDDFDAALDWACSSDRRHTRVGVPDCVDLVDSSSNASPPPGAASPNPVNLRVPASWLASPTIADAGLAPHPESLDAAAPPPLPSVPPFPGSWVYSPSVLPGVSASADMRLATNTPALPAPCSFREAASEDLLNVRSEAEADPDVGARSVGLRCVGPPCYVDDPAAEVHSWFCLLANSCGSAGFDLDFWSRMPLYSQHIQERSLREIVTESLAAIQDLRGLDLSIDQAAKLPRCLGQTTLLPLAVAAEFLHEGCGFPAIFAFDLFQSCLASCQHKALEVALYAAKSKSFTCKARWWACPTGDPNAGKSPTCAFVMKAFVAMVKSLPEGCWPDQHWIGVGNNNRIQNRLRALDGTLLLYGPESKPILDPNFPTKKTVDTGKFLDLTRWLEAANGGRFEWGTGAEENERQKRKTASGPVTEPCSAPLVFDPTNINLCLFQQFNLFEDWWCNVEAIHKCGFSARVLMSPTDRAIVNRDVGLQDPTCVAKLMSKIWTHTVTHHGPEKAPSEPLCPSLLAQGEVRSLYYELHEEDQKGGWGSAMKSALGKMEYHVPTTACLTSLASWALSPPSLSNALSDNSIKCAVLHFALRLCQSCAVVDSTIRRIQARQKLPPAAHSLPSQQVRPLTARVLETCRKDPILETHLSCHFAMLRGADKRQDRLALLNELVRLGLGEIKEKRRRHGGEGRCVEFHRCPLSPTVSAALLTLNVPEALWPRPATLAPAPMPSDAVPPMHGAGKRARAQAAVQPEAPEAADHPDAKKGRGRPSAKEVDDLYSMQATLPCEQEQLSKADFLNQEKAWASSLVSDRNLRIKGQFAAHKKGFKVHLWCNSCDACQDRKGWKAICTYNRDEKLIHRKSTPIASHGDFNATRAWNPLTSTAEHALKQFVQANAHFSTQDLVKIVEKHQPDRPTDAFLQTWGKNHRVHKGSAKSRTSSFKWVESDWRQLERDLGSALDLEEAVNELKIAGLLLEREQTAIIFCNPMLLEETLHSLTNRVYIKLCGDGTFRLTEEDWVLMTVGVLSKHYSESEGVEAFRTAFHPLVFGLANKESQPTYQVLFEALCACAEKFAGVDLRSSCQQYHVDMHPGEDLAQRSVFINASRVADWAHVIGACNRPKASKHLALGDERIKIFRSGAFATMQNNFTRAGQKLLPLVKRAFFCLRSVPTAMIFHSIAALLLQTLVSQQPPEEKAAKALQRHYLVKHGRQQAQANFKVEDWPGEQNTFYTAEWWCGLQRIQPGSASGTQAQESWHRWKLKKYLGLRSDLSSFSKNLADFTKSRLMDLRGEGSCLPDMPPEPFPDKTVLQDSNVLTRQGRSSADQYFRTRAWDRFDDADGTTFFCMRRTLATYDHASNSWKNTPDNAVPCPSSGFAQAFANLVRANSEACLIRALFSLGLAQPLLDLEKLLKLLDSYVLVAVGPFASQFWRRESLAGEANPHTQGFCAFCHEFCLHATCEHMHAAFLILGQLSLQRPVFPERSKPVPLFEQDPVEVLLPAALGGLSARGQTRPDPLDLPRENANLTAFLRAHNWILWNRPLQQQQMTVQQLSSLTFADLRLAAPTIPSGVLLQIQSAACEWMHREAETLESKLNKISSVFKPSVRMSGSFTLALRMSDSQLRSCAFQKKISAQSFASLANKSAEPAPLSVAALAVLFAAKTSCSVVVRALSFFCRMLSAFFMSTGVPAQYCAVVRLTSVPVPEALPGENACVLRYSTEAMPAAAFLRLASSTDLQLNPDLVVLDLSSRCIPRRKTSKPFKFASGSHGVPLDVFGPVTDTRHIRLLVSAFSRLPSLTSQSVRRAWSSTADAAPMRKPSDQTLEFEPPVEMGLSSLLPQSLPEPARSAECGNDGVVSLPFFPKWLPKPVQHQSQSASAPLPFFPKWTPRQHRASLPFFPQWAPKAAPHPSSSNLPETVGGMVGSTPPPVCLSSTTYWNLLAVGVPPAIAREAARRHVDDFDAALDWACSSDRRHTRVGVPDCVDLVDSSSNASPPPGAASPNPVNLRVPASWLASPTIADAALAPHPESLDAAAPPPLPSVPPFPGSWVYSPSVLPGVSASADMRLATNTPALPAPCSFREAASEDLLNVRSEAEADPDVGARSVGLRCVGPPCYVDDPAAEVHSWFCLLANSCGSAGFDLDFWSRMPLYSQHIQERSLREIVTESLAAIQDLRGLDLSIDQAAKLPRCLGQTTLLPLAVAAEFLHEGCGFPAIFAFDLFQSCLASCQHKALEVALYAAKSKSFTCKARWWACPTGDPNAGKSPTCAFVMKAFVAMVKSLPEGCWPDQHWIGVGNNNRIQNRLRALDGTLLLYGPESKPILDPNFPTKKTVDTGKFLDLTRWLEAANGGRFEWGTGAEENERQKRKTASGPVTEPCSAPLVFDPTNINLCLFQQFNLFEDWWCNVEAIHKCGFSARVLMSPTDRAIVNRDVGLQDPTCVAKLMSKIWTHTVTHHGPEKAPSEPLCPSLLAQGEVRSLYYELHEEDQKGGWGSAMKSALGKMEYHVPTTACLTSLASWALSPPSLSNALSDNSIKCAVLHFALRLCQSCAVVDSTIRRIQARQKLPPAAHSLPSQQVRPLTARVLETCRKDPILETHLSCHFAMLRGADKRQDRLALLNELVRLGLGEIKEKRRRHGGEGRCVEFHRCPLSPTVSAALLTLNVPEALWPRPATLAPAPMPSDAVPPMHGAGKRARAQAAVQPEAPEAADHPDAKKGRGRPSAKEVDDLYSMQATLPCEQEQLSKADFLNQEKAWASSLVSDRNLRIKGQFAAHKKGFKVHLWCNSCDACQDRKGWKAICTYNRDEKLIHRKSTPIASHGDFNATRAWNPLTSTAEHALKQFVQANAHFSTQDLVKIVEKHQPDRPTDAFLQTWGKNHRVHKGSAKSRTSSFKWVESDWRQLERDLGSALDLEEAVNELKIAGLLLEREQTAIIFCNPMLLEETLHSLTNRVYIKLCGDGTFRLTEEDWVLMTVGVLSKHYSESEGVEAFRTAFHPLVFGLANKESQPTYQVLFEALCACAEKFAGVDLRSSCQQYHADMHPGEDLAQRSVFINASRVADWAHVIGACNRPKASKHLALGDERIKIFRSGAFATMQNNFTRAGQKLLPLVKRAFFCLRSVPTAMIFHSIAALLLQTLVSQQPPEEKAAKALQRHYLVKHGRQQAQANFKVEDWPGEQNTFYTAEWWCGLQRIQPGSASGTQAQESWHRWKLKKYLGLRSDLSSFSKNLADFTKSRLMDLRGEGSCLPDMPPEPFPDKTVLQDSNVLTRQGRSSADQYFRTRAWDRFDDADGTTFFCMRRTLATYDHASNSWKNTPDNAVPCPSSGFAQAFANLVRANSEACLIRALFSLGLAQPLLDLEKLLKLLDSYVLVAVGPFASQFWRRESLAGEANPHTQGFCAFCHEFCLHATCEHMHAAFLILGQLSLQRPVFPERSKPVPLFEQDPVEVLLPAALGGLSARGQTRPDPLDLPRENANLTAFLRAHNWILWNRPLQQQQMTAQQLSSLTFADLRLAAPTIPSGVLLQIQSAACEWMHCEAETLESKLNKISSVSLAAVLPCLLRFAFA</sequence>
<evidence type="ECO:0000313" key="3">
    <source>
        <dbReference type="EMBL" id="CAL1173166.1"/>
    </source>
</evidence>
<dbReference type="OrthoDB" id="10637331at2759"/>
<dbReference type="EMBL" id="CAMXCT020006772">
    <property type="protein sequence ID" value="CAL1173166.1"/>
    <property type="molecule type" value="Genomic_DNA"/>
</dbReference>
<gene>
    <name evidence="2" type="ORF">C1SCF055_LOCUS44258</name>
</gene>
<feature type="region of interest" description="Disordered" evidence="1">
    <location>
        <begin position="863"/>
        <end position="908"/>
    </location>
</feature>
<feature type="region of interest" description="Disordered" evidence="1">
    <location>
        <begin position="2810"/>
        <end position="2855"/>
    </location>
</feature>
<feature type="region of interest" description="Disordered" evidence="1">
    <location>
        <begin position="539"/>
        <end position="559"/>
    </location>
</feature>